<proteinExistence type="inferred from homology"/>
<dbReference type="GO" id="GO:0006777">
    <property type="term" value="P:Mo-molybdopterin cofactor biosynthetic process"/>
    <property type="evidence" value="ECO:0007669"/>
    <property type="project" value="InterPro"/>
</dbReference>
<dbReference type="AlphaFoldDB" id="A0A5B2TCV5"/>
<dbReference type="NCBIfam" id="TIGR01682">
    <property type="entry name" value="moaD"/>
    <property type="match status" value="1"/>
</dbReference>
<protein>
    <recommendedName>
        <fullName evidence="3">Molybdopterin synthase sulfur carrier subunit</fullName>
    </recommendedName>
</protein>
<dbReference type="GO" id="GO:0000166">
    <property type="term" value="F:nucleotide binding"/>
    <property type="evidence" value="ECO:0007669"/>
    <property type="project" value="UniProtKB-KW"/>
</dbReference>
<evidence type="ECO:0000256" key="1">
    <source>
        <dbReference type="ARBA" id="ARBA00022741"/>
    </source>
</evidence>
<keyword evidence="1" id="KW-0547">Nucleotide-binding</keyword>
<dbReference type="InterPro" id="IPR003749">
    <property type="entry name" value="ThiS/MoaD-like"/>
</dbReference>
<dbReference type="PANTHER" id="PTHR33359:SF1">
    <property type="entry name" value="MOLYBDOPTERIN SYNTHASE SULFUR CARRIER SUBUNIT"/>
    <property type="match status" value="1"/>
</dbReference>
<dbReference type="CDD" id="cd00754">
    <property type="entry name" value="Ubl_MoaD"/>
    <property type="match status" value="1"/>
</dbReference>
<dbReference type="EMBL" id="VUKA01000009">
    <property type="protein sequence ID" value="KAA2212327.1"/>
    <property type="molecule type" value="Genomic_DNA"/>
</dbReference>
<name>A0A5B2TCV5_9PROT</name>
<evidence type="ECO:0000313" key="5">
    <source>
        <dbReference type="Proteomes" id="UP000322110"/>
    </source>
</evidence>
<dbReference type="Proteomes" id="UP000322110">
    <property type="component" value="Unassembled WGS sequence"/>
</dbReference>
<sequence>MRVLYFAWVRHKIGHSQEDISPPAEVKDIASLMRWLATRSPGHAQAFVQPAHVRAAVNHVFCQPDHPVRPGDEVAFFPPVTGG</sequence>
<reference evidence="4 5" key="1">
    <citation type="journal article" date="2015" name="Int. J. Syst. Evol. Microbiol.">
        <title>Roseomonas oryzae sp. nov., isolated from paddy rhizosphere soil.</title>
        <authorList>
            <person name="Ramaprasad E.V."/>
            <person name="Sasikala Ch."/>
            <person name="Ramana Ch.V."/>
        </authorList>
    </citation>
    <scope>NUCLEOTIDE SEQUENCE [LARGE SCALE GENOMIC DNA]</scope>
    <source>
        <strain evidence="4 5">KCTC 42542</strain>
    </source>
</reference>
<dbReference type="Pfam" id="PF02597">
    <property type="entry name" value="ThiS"/>
    <property type="match status" value="1"/>
</dbReference>
<dbReference type="InterPro" id="IPR044672">
    <property type="entry name" value="MOCS2A"/>
</dbReference>
<dbReference type="InterPro" id="IPR012675">
    <property type="entry name" value="Beta-grasp_dom_sf"/>
</dbReference>
<dbReference type="GO" id="GO:1990133">
    <property type="term" value="C:molybdopterin adenylyltransferase complex"/>
    <property type="evidence" value="ECO:0007669"/>
    <property type="project" value="TreeGrafter"/>
</dbReference>
<comment type="caution">
    <text evidence="4">The sequence shown here is derived from an EMBL/GenBank/DDBJ whole genome shotgun (WGS) entry which is preliminary data.</text>
</comment>
<evidence type="ECO:0000313" key="4">
    <source>
        <dbReference type="EMBL" id="KAA2212327.1"/>
    </source>
</evidence>
<comment type="similarity">
    <text evidence="2">Belongs to the MoaD family.</text>
</comment>
<dbReference type="OrthoDB" id="9800712at2"/>
<organism evidence="4 5">
    <name type="scientific">Teichococcus oryzae</name>
    <dbReference type="NCBI Taxonomy" id="1608942"/>
    <lineage>
        <taxon>Bacteria</taxon>
        <taxon>Pseudomonadati</taxon>
        <taxon>Pseudomonadota</taxon>
        <taxon>Alphaproteobacteria</taxon>
        <taxon>Acetobacterales</taxon>
        <taxon>Roseomonadaceae</taxon>
        <taxon>Roseomonas</taxon>
    </lineage>
</organism>
<dbReference type="SUPFAM" id="SSF54285">
    <property type="entry name" value="MoaD/ThiS"/>
    <property type="match status" value="1"/>
</dbReference>
<accession>A0A5B2TCV5</accession>
<dbReference type="InterPro" id="IPR016155">
    <property type="entry name" value="Mopterin_synth/thiamin_S_b"/>
</dbReference>
<keyword evidence="5" id="KW-1185">Reference proteome</keyword>
<dbReference type="Gene3D" id="3.10.20.30">
    <property type="match status" value="1"/>
</dbReference>
<evidence type="ECO:0000256" key="2">
    <source>
        <dbReference type="ARBA" id="ARBA00024200"/>
    </source>
</evidence>
<dbReference type="PANTHER" id="PTHR33359">
    <property type="entry name" value="MOLYBDOPTERIN SYNTHASE SULFUR CARRIER SUBUNIT"/>
    <property type="match status" value="1"/>
</dbReference>
<gene>
    <name evidence="4" type="primary">moaD</name>
    <name evidence="4" type="ORF">F0Q34_15785</name>
</gene>
<dbReference type="RefSeq" id="WP_149813247.1">
    <property type="nucleotide sequence ID" value="NZ_VUKA01000009.1"/>
</dbReference>
<evidence type="ECO:0000256" key="3">
    <source>
        <dbReference type="ARBA" id="ARBA00024247"/>
    </source>
</evidence>